<dbReference type="RefSeq" id="WP_126388514.1">
    <property type="nucleotide sequence ID" value="NZ_CP034539.1"/>
</dbReference>
<name>A0A3Q9EL64_9ACTN</name>
<dbReference type="AlphaFoldDB" id="A0A3Q9EL64"/>
<protein>
    <submittedName>
        <fullName evidence="1">Uncharacterized protein</fullName>
    </submittedName>
</protein>
<accession>A0A3Q9EL64</accession>
<gene>
    <name evidence="1" type="ORF">EJ357_03575</name>
</gene>
<dbReference type="KEGG" id="scya:EJ357_03575"/>
<evidence type="ECO:0000313" key="2">
    <source>
        <dbReference type="Proteomes" id="UP000280298"/>
    </source>
</evidence>
<reference evidence="1 2" key="1">
    <citation type="journal article" date="2019" name="Int. J. Syst. Evol. Microbiol.">
        <title>Streptomyces cyaneochromogenes sp. nov., a blue pigment-producing actinomycete from manganese-contaminated soil.</title>
        <authorList>
            <person name="Tang X."/>
            <person name="Zhao J."/>
            <person name="Li K."/>
            <person name="Chen Z."/>
            <person name="Sun Y."/>
            <person name="Gao J."/>
        </authorList>
    </citation>
    <scope>NUCLEOTIDE SEQUENCE [LARGE SCALE GENOMIC DNA]</scope>
    <source>
        <strain evidence="1 2">MK-45</strain>
    </source>
</reference>
<proteinExistence type="predicted"/>
<sequence length="111" mass="11919">MDEQRAEIVAHGREALADIRRASDEAAAAIVRVVEQRTGVSLVAGPPSVMDASRAQLADADRRAQHAVAAMDIVLRRWSWGDAQTLGELMPSLPQDVREAVADHLVQAGLS</sequence>
<dbReference type="OrthoDB" id="4287609at2"/>
<keyword evidence="2" id="KW-1185">Reference proteome</keyword>
<dbReference type="Proteomes" id="UP000280298">
    <property type="component" value="Chromosome"/>
</dbReference>
<evidence type="ECO:0000313" key="1">
    <source>
        <dbReference type="EMBL" id="AZQ32636.1"/>
    </source>
</evidence>
<dbReference type="EMBL" id="CP034539">
    <property type="protein sequence ID" value="AZQ32636.1"/>
    <property type="molecule type" value="Genomic_DNA"/>
</dbReference>
<organism evidence="1 2">
    <name type="scientific">Streptomyces cyaneochromogenes</name>
    <dbReference type="NCBI Taxonomy" id="2496836"/>
    <lineage>
        <taxon>Bacteria</taxon>
        <taxon>Bacillati</taxon>
        <taxon>Actinomycetota</taxon>
        <taxon>Actinomycetes</taxon>
        <taxon>Kitasatosporales</taxon>
        <taxon>Streptomycetaceae</taxon>
        <taxon>Streptomyces</taxon>
    </lineage>
</organism>